<dbReference type="STRING" id="662479.C440_01010"/>
<comment type="subcellular location">
    <subcellularLocation>
        <location evidence="1">Cell membrane</location>
        <topology evidence="1">Multi-pass membrane protein</topology>
    </subcellularLocation>
</comment>
<name>M0IS81_9EURY</name>
<organism evidence="7 8">
    <name type="scientific">Haloferax mucosum ATCC BAA-1512</name>
    <dbReference type="NCBI Taxonomy" id="662479"/>
    <lineage>
        <taxon>Archaea</taxon>
        <taxon>Methanobacteriati</taxon>
        <taxon>Methanobacteriota</taxon>
        <taxon>Stenosarchaea group</taxon>
        <taxon>Halobacteria</taxon>
        <taxon>Halobacteriales</taxon>
        <taxon>Haloferacaceae</taxon>
        <taxon>Haloferax</taxon>
    </lineage>
</organism>
<sequence length="487" mass="51736">MKVGAEVSKRFITNVLGTLAGFLGTIYFARVLGAEGIGVFAIFQSIQMLMGATFGFGIFVTVTKFVSGSDDEARHFTAALFIVALGGLLSAIVSVLFRGPINETLGVDAALLLPLGVVSWSLFRVTGAFLEGEGRVALSGMLENGRYVAIVGIQTVFVVGGFEVLGLLWGLILGQLLTFVVAYFGFARVRPALPTRETLVTFVTFSKNTYIQSLAGQFFKQADYIVIGRLLGPGAAGIYRVSFTISESSMLFSAALSKVSFPEFSRLTAEERHEQVHRLFDRVVAYSGVFSIPLIAGALVVGNDLLRTVYQISPGTVGIPFVGEIGLASALIATLALANLFNGYRGTLDSYFLGIDRPRPVVLGSLALIGTYVAFVYPLTVWFGALGLGWTTTISFLACVGVLSTTLNYRPSASSLTDVGAQVFAASAMYFATTATVSVLGGSAGAIRLTAVILTGAVVYFALLVVSSSSIRNDVFWIAKDLYEGRT</sequence>
<dbReference type="PANTHER" id="PTHR30250">
    <property type="entry name" value="PST FAMILY PREDICTED COLANIC ACID TRANSPORTER"/>
    <property type="match status" value="1"/>
</dbReference>
<dbReference type="OrthoDB" id="112053at2157"/>
<keyword evidence="3 6" id="KW-0812">Transmembrane</keyword>
<feature type="transmembrane region" description="Helical" evidence="6">
    <location>
        <begin position="283"/>
        <end position="301"/>
    </location>
</feature>
<protein>
    <submittedName>
        <fullName evidence="7">Putative polysaccharide biosynthesis protein</fullName>
    </submittedName>
</protein>
<keyword evidence="5 6" id="KW-0472">Membrane</keyword>
<evidence type="ECO:0000313" key="8">
    <source>
        <dbReference type="Proteomes" id="UP000011550"/>
    </source>
</evidence>
<feature type="transmembrane region" description="Helical" evidence="6">
    <location>
        <begin position="361"/>
        <end position="379"/>
    </location>
</feature>
<feature type="transmembrane region" description="Helical" evidence="6">
    <location>
        <begin position="12"/>
        <end position="29"/>
    </location>
</feature>
<evidence type="ECO:0000313" key="7">
    <source>
        <dbReference type="EMBL" id="ELZ98892.1"/>
    </source>
</evidence>
<evidence type="ECO:0000256" key="3">
    <source>
        <dbReference type="ARBA" id="ARBA00022692"/>
    </source>
</evidence>
<keyword evidence="4 6" id="KW-1133">Transmembrane helix</keyword>
<keyword evidence="2" id="KW-1003">Cell membrane</keyword>
<dbReference type="RefSeq" id="WP_008317387.1">
    <property type="nucleotide sequence ID" value="NZ_AOLN01000001.1"/>
</dbReference>
<keyword evidence="8" id="KW-1185">Reference proteome</keyword>
<dbReference type="GO" id="GO:0005886">
    <property type="term" value="C:plasma membrane"/>
    <property type="evidence" value="ECO:0007669"/>
    <property type="project" value="UniProtKB-SubCell"/>
</dbReference>
<evidence type="ECO:0000256" key="2">
    <source>
        <dbReference type="ARBA" id="ARBA00022475"/>
    </source>
</evidence>
<feature type="transmembrane region" description="Helical" evidence="6">
    <location>
        <begin position="78"/>
        <end position="97"/>
    </location>
</feature>
<reference evidence="7 8" key="1">
    <citation type="journal article" date="2014" name="PLoS Genet.">
        <title>Phylogenetically driven sequencing of extremely halophilic archaea reveals strategies for static and dynamic osmo-response.</title>
        <authorList>
            <person name="Becker E.A."/>
            <person name="Seitzer P.M."/>
            <person name="Tritt A."/>
            <person name="Larsen D."/>
            <person name="Krusor M."/>
            <person name="Yao A.I."/>
            <person name="Wu D."/>
            <person name="Madern D."/>
            <person name="Eisen J.A."/>
            <person name="Darling A.E."/>
            <person name="Facciotti M.T."/>
        </authorList>
    </citation>
    <scope>NUCLEOTIDE SEQUENCE [LARGE SCALE GENOMIC DNA]</scope>
    <source>
        <strain evidence="7 8">ATCC BAA-1512</strain>
    </source>
</reference>
<accession>M0IS81</accession>
<feature type="transmembrane region" description="Helical" evidence="6">
    <location>
        <begin position="109"/>
        <end position="132"/>
    </location>
</feature>
<evidence type="ECO:0000256" key="5">
    <source>
        <dbReference type="ARBA" id="ARBA00023136"/>
    </source>
</evidence>
<dbReference type="EMBL" id="AOLN01000001">
    <property type="protein sequence ID" value="ELZ98892.1"/>
    <property type="molecule type" value="Genomic_DNA"/>
</dbReference>
<feature type="transmembrane region" description="Helical" evidence="6">
    <location>
        <begin position="385"/>
        <end position="407"/>
    </location>
</feature>
<dbReference type="PANTHER" id="PTHR30250:SF11">
    <property type="entry name" value="O-ANTIGEN TRANSPORTER-RELATED"/>
    <property type="match status" value="1"/>
</dbReference>
<evidence type="ECO:0000256" key="1">
    <source>
        <dbReference type="ARBA" id="ARBA00004651"/>
    </source>
</evidence>
<feature type="transmembrane region" description="Helical" evidence="6">
    <location>
        <begin position="321"/>
        <end position="341"/>
    </location>
</feature>
<feature type="transmembrane region" description="Helical" evidence="6">
    <location>
        <begin position="41"/>
        <end position="66"/>
    </location>
</feature>
<evidence type="ECO:0000256" key="6">
    <source>
        <dbReference type="SAM" id="Phobius"/>
    </source>
</evidence>
<dbReference type="InterPro" id="IPR050833">
    <property type="entry name" value="Poly_Biosynth_Transport"/>
</dbReference>
<dbReference type="PATRIC" id="fig|662479.7.peg.207"/>
<dbReference type="Proteomes" id="UP000011550">
    <property type="component" value="Unassembled WGS sequence"/>
</dbReference>
<dbReference type="AlphaFoldDB" id="M0IS81"/>
<feature type="transmembrane region" description="Helical" evidence="6">
    <location>
        <begin position="168"/>
        <end position="186"/>
    </location>
</feature>
<comment type="caution">
    <text evidence="7">The sequence shown here is derived from an EMBL/GenBank/DDBJ whole genome shotgun (WGS) entry which is preliminary data.</text>
</comment>
<evidence type="ECO:0000256" key="4">
    <source>
        <dbReference type="ARBA" id="ARBA00022989"/>
    </source>
</evidence>
<proteinExistence type="predicted"/>
<feature type="transmembrane region" description="Helical" evidence="6">
    <location>
        <begin position="446"/>
        <end position="466"/>
    </location>
</feature>
<feature type="transmembrane region" description="Helical" evidence="6">
    <location>
        <begin position="419"/>
        <end position="440"/>
    </location>
</feature>
<dbReference type="Pfam" id="PF13440">
    <property type="entry name" value="Polysacc_synt_3"/>
    <property type="match status" value="1"/>
</dbReference>
<gene>
    <name evidence="7" type="ORF">C440_01010</name>
</gene>